<accession>A0A147F1N8</accession>
<evidence type="ECO:0000256" key="1">
    <source>
        <dbReference type="SAM" id="MobiDB-lite"/>
    </source>
</evidence>
<feature type="region of interest" description="Disordered" evidence="1">
    <location>
        <begin position="29"/>
        <end position="52"/>
    </location>
</feature>
<dbReference type="AlphaFoldDB" id="A0A147F1N8"/>
<dbReference type="PROSITE" id="PS51257">
    <property type="entry name" value="PROKAR_LIPOPROTEIN"/>
    <property type="match status" value="1"/>
</dbReference>
<evidence type="ECO:0008006" key="5">
    <source>
        <dbReference type="Google" id="ProtNLM"/>
    </source>
</evidence>
<feature type="compositionally biased region" description="Pro residues" evidence="1">
    <location>
        <begin position="38"/>
        <end position="52"/>
    </location>
</feature>
<gene>
    <name evidence="3" type="ORF">NS220_00525</name>
</gene>
<name>A0A147F1N8_MICTE</name>
<sequence>MSPSNARILALSGTAIALGALTGCTGAEAEPPSAVPLTPSPTVPTTTAPPTPDPWAGYFDDEVADAKVGEYLWQSWGTFGDSGQVAPHRSDNQTIDPGSYTVTLECAGPEMMTGRISTSAGTPVVDPLSVSCMAATPVPVELPERGLLVELDSGRAPGAFLIRVARVE</sequence>
<dbReference type="OrthoDB" id="5064519at2"/>
<reference evidence="3 4" key="1">
    <citation type="journal article" date="2016" name="Front. Microbiol.">
        <title>Genomic Resource of Rice Seed Associated Bacteria.</title>
        <authorList>
            <person name="Midha S."/>
            <person name="Bansal K."/>
            <person name="Sharma S."/>
            <person name="Kumar N."/>
            <person name="Patil P.P."/>
            <person name="Chaudhry V."/>
            <person name="Patil P.B."/>
        </authorList>
    </citation>
    <scope>NUCLEOTIDE SEQUENCE [LARGE SCALE GENOMIC DNA]</scope>
    <source>
        <strain evidence="3 4">NS220</strain>
    </source>
</reference>
<proteinExistence type="predicted"/>
<dbReference type="RefSeq" id="WP_058622164.1">
    <property type="nucleotide sequence ID" value="NZ_LDRT01000002.1"/>
</dbReference>
<dbReference type="EMBL" id="LDRT01000002">
    <property type="protein sequence ID" value="KTR96788.1"/>
    <property type="molecule type" value="Genomic_DNA"/>
</dbReference>
<evidence type="ECO:0000256" key="2">
    <source>
        <dbReference type="SAM" id="SignalP"/>
    </source>
</evidence>
<evidence type="ECO:0000313" key="3">
    <source>
        <dbReference type="EMBL" id="KTR96788.1"/>
    </source>
</evidence>
<dbReference type="Proteomes" id="UP000075025">
    <property type="component" value="Unassembled WGS sequence"/>
</dbReference>
<evidence type="ECO:0000313" key="4">
    <source>
        <dbReference type="Proteomes" id="UP000075025"/>
    </source>
</evidence>
<dbReference type="PATRIC" id="fig|2033.6.peg.1507"/>
<feature type="chain" id="PRO_5007544753" description="Lipoprotein" evidence="2">
    <location>
        <begin position="30"/>
        <end position="168"/>
    </location>
</feature>
<keyword evidence="2" id="KW-0732">Signal</keyword>
<comment type="caution">
    <text evidence="3">The sequence shown here is derived from an EMBL/GenBank/DDBJ whole genome shotgun (WGS) entry which is preliminary data.</text>
</comment>
<protein>
    <recommendedName>
        <fullName evidence="5">Lipoprotein</fullName>
    </recommendedName>
</protein>
<feature type="signal peptide" evidence="2">
    <location>
        <begin position="1"/>
        <end position="29"/>
    </location>
</feature>
<organism evidence="3 4">
    <name type="scientific">Microbacterium testaceum</name>
    <name type="common">Aureobacterium testaceum</name>
    <name type="synonym">Brevibacterium testaceum</name>
    <dbReference type="NCBI Taxonomy" id="2033"/>
    <lineage>
        <taxon>Bacteria</taxon>
        <taxon>Bacillati</taxon>
        <taxon>Actinomycetota</taxon>
        <taxon>Actinomycetes</taxon>
        <taxon>Micrococcales</taxon>
        <taxon>Microbacteriaceae</taxon>
        <taxon>Microbacterium</taxon>
    </lineage>
</organism>